<dbReference type="EMBL" id="JAAFZH010000016">
    <property type="protein sequence ID" value="NDU98255.1"/>
    <property type="molecule type" value="Genomic_DNA"/>
</dbReference>
<keyword evidence="2" id="KW-1185">Reference proteome</keyword>
<reference evidence="1 2" key="1">
    <citation type="submission" date="2020-02" db="EMBL/GenBank/DDBJ databases">
        <title>Draft genome sequence of two Spirosoma agri KCTC 52727 and Spirosoma terrae KCTC 52035.</title>
        <authorList>
            <person name="Rojas J."/>
            <person name="Ambika Manirajan B."/>
            <person name="Suarez C."/>
            <person name="Ratering S."/>
            <person name="Schnell S."/>
        </authorList>
    </citation>
    <scope>NUCLEOTIDE SEQUENCE [LARGE SCALE GENOMIC DNA]</scope>
    <source>
        <strain evidence="1 2">KCTC 52035</strain>
    </source>
</reference>
<organism evidence="1 2">
    <name type="scientific">Spirosoma terrae</name>
    <dbReference type="NCBI Taxonomy" id="1968276"/>
    <lineage>
        <taxon>Bacteria</taxon>
        <taxon>Pseudomonadati</taxon>
        <taxon>Bacteroidota</taxon>
        <taxon>Cytophagia</taxon>
        <taxon>Cytophagales</taxon>
        <taxon>Cytophagaceae</taxon>
        <taxon>Spirosoma</taxon>
    </lineage>
</organism>
<dbReference type="AlphaFoldDB" id="A0A6L9LCG5"/>
<dbReference type="Proteomes" id="UP000474175">
    <property type="component" value="Unassembled WGS sequence"/>
</dbReference>
<proteinExistence type="predicted"/>
<comment type="caution">
    <text evidence="1">The sequence shown here is derived from an EMBL/GenBank/DDBJ whole genome shotgun (WGS) entry which is preliminary data.</text>
</comment>
<evidence type="ECO:0000313" key="2">
    <source>
        <dbReference type="Proteomes" id="UP000474175"/>
    </source>
</evidence>
<protein>
    <submittedName>
        <fullName evidence="1">Uncharacterized protein</fullName>
    </submittedName>
</protein>
<name>A0A6L9LCG5_9BACT</name>
<accession>A0A6L9LCG5</accession>
<dbReference type="RefSeq" id="WP_163954392.1">
    <property type="nucleotide sequence ID" value="NZ_JAAFZH010000016.1"/>
</dbReference>
<gene>
    <name evidence="1" type="ORF">GK108_25445</name>
</gene>
<evidence type="ECO:0000313" key="1">
    <source>
        <dbReference type="EMBL" id="NDU98255.1"/>
    </source>
</evidence>
<sequence length="175" mass="19676">MKFPVRSALSLPKALKAIVSLICLLILTNTAFAQRVSMKELLTYLSCPPEKLDSYMMRNGFICYRSEGGLTNWTCLFAYANNMLVPIPDKASGLIQYVRTCRSNMVVYQLHSKEQCDQLQQELIQLGYTQLDPTTTNHPTFAHNNTIVTCQKAGTTNGISGNYTGYSLTLSRRLY</sequence>